<evidence type="ECO:0000256" key="11">
    <source>
        <dbReference type="ARBA" id="ARBA00031693"/>
    </source>
</evidence>
<dbReference type="SUPFAM" id="SSF56784">
    <property type="entry name" value="HAD-like"/>
    <property type="match status" value="1"/>
</dbReference>
<comment type="cofactor">
    <cofactor evidence="1">
        <name>Mg(2+)</name>
        <dbReference type="ChEBI" id="CHEBI:18420"/>
    </cofactor>
</comment>
<evidence type="ECO:0000256" key="7">
    <source>
        <dbReference type="ARBA" id="ARBA00022723"/>
    </source>
</evidence>
<dbReference type="EMBL" id="CP001707">
    <property type="protein sequence ID" value="ACV27415.1"/>
    <property type="molecule type" value="Genomic_DNA"/>
</dbReference>
<feature type="active site" description="Proton donor" evidence="14">
    <location>
        <position position="87"/>
    </location>
</feature>
<dbReference type="CDD" id="cd07500">
    <property type="entry name" value="HAD_PSP"/>
    <property type="match status" value="1"/>
</dbReference>
<dbReference type="GO" id="GO:0000287">
    <property type="term" value="F:magnesium ion binding"/>
    <property type="evidence" value="ECO:0007669"/>
    <property type="project" value="TreeGrafter"/>
</dbReference>
<comment type="similarity">
    <text evidence="3">Belongs to the HAD-like hydrolase superfamily. SerB family.</text>
</comment>
<evidence type="ECO:0000256" key="6">
    <source>
        <dbReference type="ARBA" id="ARBA00022605"/>
    </source>
</evidence>
<dbReference type="Proteomes" id="UP000001231">
    <property type="component" value="Chromosome"/>
</dbReference>
<keyword evidence="8 15" id="KW-0378">Hydrolase</keyword>
<dbReference type="PANTHER" id="PTHR43344:SF2">
    <property type="entry name" value="PHOSPHOSERINE PHOSPHATASE"/>
    <property type="match status" value="1"/>
</dbReference>
<dbReference type="HOGENOM" id="CLU_036368_4_0_6"/>
<dbReference type="AlphaFoldDB" id="C7R6I7"/>
<evidence type="ECO:0000256" key="8">
    <source>
        <dbReference type="ARBA" id="ARBA00022801"/>
    </source>
</evidence>
<dbReference type="GO" id="GO:0006564">
    <property type="term" value="P:L-serine biosynthetic process"/>
    <property type="evidence" value="ECO:0007669"/>
    <property type="project" value="UniProtKB-KW"/>
</dbReference>
<dbReference type="EC" id="3.1.3.3" evidence="4"/>
<name>C7R6I7_KANKD</name>
<comment type="pathway">
    <text evidence="2">Amino-acid biosynthesis; L-serine biosynthesis; L-serine from 3-phospho-D-glycerate: step 3/3.</text>
</comment>
<dbReference type="OrthoDB" id="9792539at2"/>
<evidence type="ECO:0000256" key="1">
    <source>
        <dbReference type="ARBA" id="ARBA00001946"/>
    </source>
</evidence>
<gene>
    <name evidence="15" type="ordered locus">Kkor_2005</name>
</gene>
<dbReference type="InterPro" id="IPR036412">
    <property type="entry name" value="HAD-like_sf"/>
</dbReference>
<dbReference type="FunCoup" id="C7R6I7">
    <property type="interactions" value="435"/>
</dbReference>
<dbReference type="PANTHER" id="PTHR43344">
    <property type="entry name" value="PHOSPHOSERINE PHOSPHATASE"/>
    <property type="match status" value="1"/>
</dbReference>
<dbReference type="RefSeq" id="WP_015781020.1">
    <property type="nucleotide sequence ID" value="NC_013166.1"/>
</dbReference>
<evidence type="ECO:0000313" key="16">
    <source>
        <dbReference type="Proteomes" id="UP000001231"/>
    </source>
</evidence>
<keyword evidence="6" id="KW-0028">Amino-acid biosynthesis</keyword>
<reference evidence="15 16" key="1">
    <citation type="journal article" date="2009" name="Stand. Genomic Sci.">
        <title>Complete genome sequence of Kangiella koreensis type strain (SW-125).</title>
        <authorList>
            <person name="Han C."/>
            <person name="Sikorski J."/>
            <person name="Lapidus A."/>
            <person name="Nolan M."/>
            <person name="Glavina Del Rio T."/>
            <person name="Tice H."/>
            <person name="Cheng J.F."/>
            <person name="Lucas S."/>
            <person name="Chen F."/>
            <person name="Copeland A."/>
            <person name="Ivanova N."/>
            <person name="Mavromatis K."/>
            <person name="Ovchinnikova G."/>
            <person name="Pati A."/>
            <person name="Bruce D."/>
            <person name="Goodwin L."/>
            <person name="Pitluck S."/>
            <person name="Chen A."/>
            <person name="Palaniappan K."/>
            <person name="Land M."/>
            <person name="Hauser L."/>
            <person name="Chang Y.J."/>
            <person name="Jeffries C.D."/>
            <person name="Chain P."/>
            <person name="Saunders E."/>
            <person name="Brettin T."/>
            <person name="Goker M."/>
            <person name="Tindall B.J."/>
            <person name="Bristow J."/>
            <person name="Eisen J.A."/>
            <person name="Markowitz V."/>
            <person name="Hugenholtz P."/>
            <person name="Kyrpides N.C."/>
            <person name="Klenk H.P."/>
            <person name="Detter J.C."/>
        </authorList>
    </citation>
    <scope>NUCLEOTIDE SEQUENCE [LARGE SCALE GENOMIC DNA]</scope>
    <source>
        <strain evidence="16">DSM 16069 / KCTC 12182 / SW-125</strain>
    </source>
</reference>
<protein>
    <recommendedName>
        <fullName evidence="5">Phosphoserine phosphatase</fullName>
        <ecNumber evidence="4">3.1.3.3</ecNumber>
    </recommendedName>
    <alternativeName>
        <fullName evidence="11">O-phosphoserine phosphohydrolase</fullName>
    </alternativeName>
</protein>
<comment type="catalytic activity">
    <reaction evidence="13">
        <text>O-phospho-D-serine + H2O = D-serine + phosphate</text>
        <dbReference type="Rhea" id="RHEA:24873"/>
        <dbReference type="ChEBI" id="CHEBI:15377"/>
        <dbReference type="ChEBI" id="CHEBI:35247"/>
        <dbReference type="ChEBI" id="CHEBI:43474"/>
        <dbReference type="ChEBI" id="CHEBI:58680"/>
        <dbReference type="EC" id="3.1.3.3"/>
    </reaction>
</comment>
<dbReference type="GO" id="GO:0036424">
    <property type="term" value="F:L-phosphoserine phosphatase activity"/>
    <property type="evidence" value="ECO:0007669"/>
    <property type="project" value="InterPro"/>
</dbReference>
<evidence type="ECO:0000256" key="9">
    <source>
        <dbReference type="ARBA" id="ARBA00022842"/>
    </source>
</evidence>
<dbReference type="Pfam" id="PF00702">
    <property type="entry name" value="Hydrolase"/>
    <property type="match status" value="1"/>
</dbReference>
<dbReference type="NCBIfam" id="TIGR00338">
    <property type="entry name" value="serB"/>
    <property type="match status" value="1"/>
</dbReference>
<keyword evidence="7" id="KW-0479">Metal-binding</keyword>
<organism evidence="15 16">
    <name type="scientific">Kangiella koreensis (strain DSM 16069 / JCM 12317 / KCTC 12182 / SW-125)</name>
    <dbReference type="NCBI Taxonomy" id="523791"/>
    <lineage>
        <taxon>Bacteria</taxon>
        <taxon>Pseudomonadati</taxon>
        <taxon>Pseudomonadota</taxon>
        <taxon>Gammaproteobacteria</taxon>
        <taxon>Kangiellales</taxon>
        <taxon>Kangiellaceae</taxon>
        <taxon>Kangiella</taxon>
    </lineage>
</organism>
<keyword evidence="16" id="KW-1185">Reference proteome</keyword>
<keyword evidence="10" id="KW-0718">Serine biosynthesis</keyword>
<accession>C7R6I7</accession>
<dbReference type="InParanoid" id="C7R6I7"/>
<dbReference type="NCBIfam" id="TIGR01488">
    <property type="entry name" value="HAD-SF-IB"/>
    <property type="match status" value="1"/>
</dbReference>
<dbReference type="KEGG" id="kko:Kkor_2005"/>
<evidence type="ECO:0000256" key="13">
    <source>
        <dbReference type="ARBA" id="ARBA00048523"/>
    </source>
</evidence>
<sequence length="293" mass="32516">MPDYYCYLFNQKDSEYTLNHLSRDDIFKSLQKEEHEQPTIGLYTVSGSESGLKSALYEKSLLHGFDYCLLPKSQSFGPFRLAVFDMDSTLIPIEVIDELAVQAGVGEEVSKITESAMRGELDFNQSLEQRVRQLKGLSVEAINAVKNQLEFNPGVEAFCQYFIRQSGKIAIASGGFMPFAEELARRLPFYQVKANRLIDANGVLTGEVEYPIVNAAVKTESLQEWASVLGFKAQQCIAVGDGANDLKMLQEAGIGVAYKAKPTLGKLADCVLNVGYLNSLVDLLPLIEQRHRV</sequence>
<evidence type="ECO:0000313" key="15">
    <source>
        <dbReference type="EMBL" id="ACV27415.1"/>
    </source>
</evidence>
<dbReference type="InterPro" id="IPR050582">
    <property type="entry name" value="HAD-like_SerB"/>
</dbReference>
<evidence type="ECO:0000256" key="10">
    <source>
        <dbReference type="ARBA" id="ARBA00023299"/>
    </source>
</evidence>
<keyword evidence="9" id="KW-0460">Magnesium</keyword>
<evidence type="ECO:0000256" key="14">
    <source>
        <dbReference type="PIRSR" id="PIRSR604469-1"/>
    </source>
</evidence>
<dbReference type="STRING" id="523791.Kkor_2005"/>
<dbReference type="Gene3D" id="3.40.50.1000">
    <property type="entry name" value="HAD superfamily/HAD-like"/>
    <property type="match status" value="1"/>
</dbReference>
<dbReference type="UniPathway" id="UPA00135">
    <property type="reaction ID" value="UER00198"/>
</dbReference>
<dbReference type="GO" id="GO:0005737">
    <property type="term" value="C:cytoplasm"/>
    <property type="evidence" value="ECO:0007669"/>
    <property type="project" value="TreeGrafter"/>
</dbReference>
<dbReference type="SFLD" id="SFLDF00029">
    <property type="entry name" value="phosphoserine_phosphatase"/>
    <property type="match status" value="1"/>
</dbReference>
<feature type="active site" description="Nucleophile" evidence="14">
    <location>
        <position position="85"/>
    </location>
</feature>
<evidence type="ECO:0000256" key="2">
    <source>
        <dbReference type="ARBA" id="ARBA00005135"/>
    </source>
</evidence>
<evidence type="ECO:0000256" key="3">
    <source>
        <dbReference type="ARBA" id="ARBA00009184"/>
    </source>
</evidence>
<dbReference type="InterPro" id="IPR004469">
    <property type="entry name" value="PSP"/>
</dbReference>
<dbReference type="SFLD" id="SFLDS00003">
    <property type="entry name" value="Haloacid_Dehalogenase"/>
    <property type="match status" value="1"/>
</dbReference>
<dbReference type="SFLD" id="SFLDG01137">
    <property type="entry name" value="C1.6.1:_Phosphoserine_Phosphat"/>
    <property type="match status" value="1"/>
</dbReference>
<proteinExistence type="inferred from homology"/>
<dbReference type="SFLD" id="SFLDG01136">
    <property type="entry name" value="C1.6:_Phosphoserine_Phosphatas"/>
    <property type="match status" value="1"/>
</dbReference>
<dbReference type="eggNOG" id="COG0560">
    <property type="taxonomic scope" value="Bacteria"/>
</dbReference>
<comment type="catalytic activity">
    <reaction evidence="12">
        <text>O-phospho-L-serine + H2O = L-serine + phosphate</text>
        <dbReference type="Rhea" id="RHEA:21208"/>
        <dbReference type="ChEBI" id="CHEBI:15377"/>
        <dbReference type="ChEBI" id="CHEBI:33384"/>
        <dbReference type="ChEBI" id="CHEBI:43474"/>
        <dbReference type="ChEBI" id="CHEBI:57524"/>
        <dbReference type="EC" id="3.1.3.3"/>
    </reaction>
</comment>
<evidence type="ECO:0000256" key="12">
    <source>
        <dbReference type="ARBA" id="ARBA00048138"/>
    </source>
</evidence>
<dbReference type="InterPro" id="IPR023214">
    <property type="entry name" value="HAD_sf"/>
</dbReference>
<evidence type="ECO:0000256" key="5">
    <source>
        <dbReference type="ARBA" id="ARBA00015196"/>
    </source>
</evidence>
<evidence type="ECO:0000256" key="4">
    <source>
        <dbReference type="ARBA" id="ARBA00012640"/>
    </source>
</evidence>